<organism evidence="2 3">
    <name type="scientific">Micromonospora avicenniae</name>
    <dbReference type="NCBI Taxonomy" id="1198245"/>
    <lineage>
        <taxon>Bacteria</taxon>
        <taxon>Bacillati</taxon>
        <taxon>Actinomycetota</taxon>
        <taxon>Actinomycetes</taxon>
        <taxon>Micromonosporales</taxon>
        <taxon>Micromonosporaceae</taxon>
        <taxon>Micromonospora</taxon>
    </lineage>
</organism>
<accession>A0A1N6WP10</accession>
<dbReference type="EMBL" id="FTNF01000005">
    <property type="protein sequence ID" value="SIQ91849.1"/>
    <property type="molecule type" value="Genomic_DNA"/>
</dbReference>
<name>A0A1N6WP10_9ACTN</name>
<evidence type="ECO:0000313" key="3">
    <source>
        <dbReference type="Proteomes" id="UP000186004"/>
    </source>
</evidence>
<dbReference type="AlphaFoldDB" id="A0A1N6WP10"/>
<gene>
    <name evidence="2" type="ORF">SAMN05444858_10560</name>
</gene>
<keyword evidence="1" id="KW-0732">Signal</keyword>
<evidence type="ECO:0000313" key="2">
    <source>
        <dbReference type="EMBL" id="SIQ91849.1"/>
    </source>
</evidence>
<protein>
    <submittedName>
        <fullName evidence="2">Uncharacterized protein</fullName>
    </submittedName>
</protein>
<evidence type="ECO:0000256" key="1">
    <source>
        <dbReference type="SAM" id="SignalP"/>
    </source>
</evidence>
<keyword evidence="3" id="KW-1185">Reference proteome</keyword>
<dbReference type="OrthoDB" id="5520762at2"/>
<reference evidence="2 3" key="1">
    <citation type="submission" date="2017-01" db="EMBL/GenBank/DDBJ databases">
        <authorList>
            <person name="Mah S.A."/>
            <person name="Swanson W.J."/>
            <person name="Moy G.W."/>
            <person name="Vacquier V.D."/>
        </authorList>
    </citation>
    <scope>NUCLEOTIDE SEQUENCE [LARGE SCALE GENOMIC DNA]</scope>
    <source>
        <strain evidence="2 3">DSM 45758</strain>
    </source>
</reference>
<dbReference type="STRING" id="1198245.SAMN05444858_10560"/>
<sequence length="111" mass="10999">MRRNGARIGAALAASAMLAAGLGVAASPASAAGSAPSGLSFYTADFGTEVAHVDAPTGECAPLPATAAGHVGWSGFSDVVLYGTADCTGYATSTGTLRTYEAGKYLSYRAF</sequence>
<feature type="signal peptide" evidence="1">
    <location>
        <begin position="1"/>
        <end position="31"/>
    </location>
</feature>
<dbReference type="RefSeq" id="WP_076470029.1">
    <property type="nucleotide sequence ID" value="NZ_FTNF01000005.1"/>
</dbReference>
<proteinExistence type="predicted"/>
<feature type="chain" id="PRO_5013337617" evidence="1">
    <location>
        <begin position="32"/>
        <end position="111"/>
    </location>
</feature>
<dbReference type="Proteomes" id="UP000186004">
    <property type="component" value="Unassembled WGS sequence"/>
</dbReference>